<keyword evidence="4" id="KW-0238">DNA-binding</keyword>
<protein>
    <submittedName>
        <fullName evidence="8">RNA polymerase, sigma-24 subunit, ECF subfamily</fullName>
    </submittedName>
</protein>
<dbReference type="CDD" id="cd06171">
    <property type="entry name" value="Sigma70_r4"/>
    <property type="match status" value="1"/>
</dbReference>
<dbReference type="PANTHER" id="PTHR43133">
    <property type="entry name" value="RNA POLYMERASE ECF-TYPE SIGMA FACTO"/>
    <property type="match status" value="1"/>
</dbReference>
<evidence type="ECO:0000256" key="1">
    <source>
        <dbReference type="ARBA" id="ARBA00010641"/>
    </source>
</evidence>
<dbReference type="InterPro" id="IPR013324">
    <property type="entry name" value="RNA_pol_sigma_r3/r4-like"/>
</dbReference>
<keyword evidence="2" id="KW-0805">Transcription regulation</keyword>
<evidence type="ECO:0000313" key="9">
    <source>
        <dbReference type="Proteomes" id="UP000011058"/>
    </source>
</evidence>
<feature type="domain" description="RNA polymerase sigma-70 region 2" evidence="6">
    <location>
        <begin position="30"/>
        <end position="88"/>
    </location>
</feature>
<evidence type="ECO:0000256" key="3">
    <source>
        <dbReference type="ARBA" id="ARBA00023082"/>
    </source>
</evidence>
<evidence type="ECO:0000256" key="4">
    <source>
        <dbReference type="ARBA" id="ARBA00023125"/>
    </source>
</evidence>
<dbReference type="PANTHER" id="PTHR43133:SF8">
    <property type="entry name" value="RNA POLYMERASE SIGMA FACTOR HI_1459-RELATED"/>
    <property type="match status" value="1"/>
</dbReference>
<dbReference type="InterPro" id="IPR036388">
    <property type="entry name" value="WH-like_DNA-bd_sf"/>
</dbReference>
<dbReference type="InterPro" id="IPR013325">
    <property type="entry name" value="RNA_pol_sigma_r2"/>
</dbReference>
<dbReference type="InterPro" id="IPR014284">
    <property type="entry name" value="RNA_pol_sigma-70_dom"/>
</dbReference>
<sequence>MATDRPPPFETDALLWKAFTKGNTQAFEQLYRAHAGPLLTYGKRLHPNSAAVADAVQDVFLEIWKYRATLTTPANIRYYLLRIMRNRLTGSLSLRSDPLHQADDLDGVENLLSIPSVETLLSDLDRRELQVNRLRRAVDTLPARQQEALVLAYYHQLSNEEIASLMGINTQSVINNINRAIHALRQLLISVLLLASWSLMT</sequence>
<dbReference type="eggNOG" id="COG1595">
    <property type="taxonomic scope" value="Bacteria"/>
</dbReference>
<dbReference type="Pfam" id="PF04542">
    <property type="entry name" value="Sigma70_r2"/>
    <property type="match status" value="1"/>
</dbReference>
<dbReference type="Gene3D" id="1.10.10.10">
    <property type="entry name" value="Winged helix-like DNA-binding domain superfamily/Winged helix DNA-binding domain"/>
    <property type="match status" value="1"/>
</dbReference>
<dbReference type="SUPFAM" id="SSF88946">
    <property type="entry name" value="Sigma2 domain of RNA polymerase sigma factors"/>
    <property type="match status" value="1"/>
</dbReference>
<dbReference type="Gene3D" id="1.10.1740.10">
    <property type="match status" value="1"/>
</dbReference>
<dbReference type="SUPFAM" id="SSF88659">
    <property type="entry name" value="Sigma3 and sigma4 domains of RNA polymerase sigma factors"/>
    <property type="match status" value="1"/>
</dbReference>
<dbReference type="GO" id="GO:0006352">
    <property type="term" value="P:DNA-templated transcription initiation"/>
    <property type="evidence" value="ECO:0007669"/>
    <property type="project" value="InterPro"/>
</dbReference>
<evidence type="ECO:0000313" key="8">
    <source>
        <dbReference type="EMBL" id="CCG99682.1"/>
    </source>
</evidence>
<dbReference type="Proteomes" id="UP000011058">
    <property type="component" value="Chromosome"/>
</dbReference>
<accession>I0K6C9</accession>
<dbReference type="NCBIfam" id="TIGR02937">
    <property type="entry name" value="sigma70-ECF"/>
    <property type="match status" value="1"/>
</dbReference>
<dbReference type="AlphaFoldDB" id="I0K6C9"/>
<evidence type="ECO:0000259" key="6">
    <source>
        <dbReference type="Pfam" id="PF04542"/>
    </source>
</evidence>
<name>I0K6C9_9BACT</name>
<dbReference type="InterPro" id="IPR007627">
    <property type="entry name" value="RNA_pol_sigma70_r2"/>
</dbReference>
<proteinExistence type="inferred from homology"/>
<keyword evidence="3" id="KW-0731">Sigma factor</keyword>
<dbReference type="KEGG" id="fae:FAES_1672"/>
<gene>
    <name evidence="8" type="ORF">FAES_1672</name>
</gene>
<dbReference type="RefSeq" id="WP_015330781.1">
    <property type="nucleotide sequence ID" value="NC_020054.1"/>
</dbReference>
<keyword evidence="5" id="KW-0804">Transcription</keyword>
<evidence type="ECO:0000259" key="7">
    <source>
        <dbReference type="Pfam" id="PF08281"/>
    </source>
</evidence>
<dbReference type="OrthoDB" id="9150024at2"/>
<reference evidence="8 9" key="1">
    <citation type="journal article" date="2012" name="J. Bacteriol.">
        <title>Genome Sequence of Fibrella aestuarina BUZ 2T, a Filamentous Marine Bacterium.</title>
        <authorList>
            <person name="Filippini M."/>
            <person name="Qi W."/>
            <person name="Blom J."/>
            <person name="Goesmann A."/>
            <person name="Smits T.H."/>
            <person name="Bagheri H.C."/>
        </authorList>
    </citation>
    <scope>NUCLEOTIDE SEQUENCE [LARGE SCALE GENOMIC DNA]</scope>
    <source>
        <strain evidence="9">BUZ 2T</strain>
    </source>
</reference>
<dbReference type="GO" id="GO:0003677">
    <property type="term" value="F:DNA binding"/>
    <property type="evidence" value="ECO:0007669"/>
    <property type="project" value="UniProtKB-KW"/>
</dbReference>
<dbReference type="EMBL" id="HE796683">
    <property type="protein sequence ID" value="CCG99682.1"/>
    <property type="molecule type" value="Genomic_DNA"/>
</dbReference>
<evidence type="ECO:0000256" key="2">
    <source>
        <dbReference type="ARBA" id="ARBA00023015"/>
    </source>
</evidence>
<feature type="domain" description="RNA polymerase sigma factor 70 region 4 type 2" evidence="7">
    <location>
        <begin position="133"/>
        <end position="181"/>
    </location>
</feature>
<dbReference type="GO" id="GO:0016987">
    <property type="term" value="F:sigma factor activity"/>
    <property type="evidence" value="ECO:0007669"/>
    <property type="project" value="UniProtKB-KW"/>
</dbReference>
<comment type="similarity">
    <text evidence="1">Belongs to the sigma-70 factor family. ECF subfamily.</text>
</comment>
<evidence type="ECO:0000256" key="5">
    <source>
        <dbReference type="ARBA" id="ARBA00023163"/>
    </source>
</evidence>
<keyword evidence="9" id="KW-1185">Reference proteome</keyword>
<dbReference type="HOGENOM" id="CLU_047691_4_2_10"/>
<organism evidence="8 9">
    <name type="scientific">Fibrella aestuarina BUZ 2</name>
    <dbReference type="NCBI Taxonomy" id="1166018"/>
    <lineage>
        <taxon>Bacteria</taxon>
        <taxon>Pseudomonadati</taxon>
        <taxon>Bacteroidota</taxon>
        <taxon>Cytophagia</taxon>
        <taxon>Cytophagales</taxon>
        <taxon>Spirosomataceae</taxon>
        <taxon>Fibrella</taxon>
    </lineage>
</organism>
<dbReference type="Pfam" id="PF08281">
    <property type="entry name" value="Sigma70_r4_2"/>
    <property type="match status" value="1"/>
</dbReference>
<dbReference type="STRING" id="1166018.FAES_1672"/>
<dbReference type="InterPro" id="IPR039425">
    <property type="entry name" value="RNA_pol_sigma-70-like"/>
</dbReference>
<dbReference type="InterPro" id="IPR013249">
    <property type="entry name" value="RNA_pol_sigma70_r4_t2"/>
</dbReference>